<evidence type="ECO:0000256" key="4">
    <source>
        <dbReference type="ARBA" id="ARBA00022842"/>
    </source>
</evidence>
<dbReference type="InterPro" id="IPR020476">
    <property type="entry name" value="Nudix_hydrolase"/>
</dbReference>
<dbReference type="Pfam" id="PF00293">
    <property type="entry name" value="NUDIX"/>
    <property type="match status" value="1"/>
</dbReference>
<dbReference type="PRINTS" id="PR00502">
    <property type="entry name" value="NUDIXFAMILY"/>
</dbReference>
<evidence type="ECO:0000256" key="5">
    <source>
        <dbReference type="RuleBase" id="RU003476"/>
    </source>
</evidence>
<evidence type="ECO:0000256" key="1">
    <source>
        <dbReference type="ARBA" id="ARBA00001946"/>
    </source>
</evidence>
<comment type="cofactor">
    <cofactor evidence="1">
        <name>Mg(2+)</name>
        <dbReference type="ChEBI" id="CHEBI:18420"/>
    </cofactor>
</comment>
<dbReference type="AlphaFoldDB" id="A0A2A9EBT8"/>
<evidence type="ECO:0000256" key="6">
    <source>
        <dbReference type="SAM" id="MobiDB-lite"/>
    </source>
</evidence>
<comment type="caution">
    <text evidence="8">The sequence shown here is derived from an EMBL/GenBank/DDBJ whole genome shotgun (WGS) entry which is preliminary data.</text>
</comment>
<accession>A0A2A9EBT8</accession>
<dbReference type="GO" id="GO:0016787">
    <property type="term" value="F:hydrolase activity"/>
    <property type="evidence" value="ECO:0007669"/>
    <property type="project" value="UniProtKB-KW"/>
</dbReference>
<feature type="domain" description="Nudix hydrolase" evidence="7">
    <location>
        <begin position="36"/>
        <end position="180"/>
    </location>
</feature>
<keyword evidence="3 5" id="KW-0378">Hydrolase</keyword>
<comment type="similarity">
    <text evidence="2 5">Belongs to the Nudix hydrolase family.</text>
</comment>
<dbReference type="PROSITE" id="PS00893">
    <property type="entry name" value="NUDIX_BOX"/>
    <property type="match status" value="1"/>
</dbReference>
<dbReference type="SUPFAM" id="SSF55811">
    <property type="entry name" value="Nudix"/>
    <property type="match status" value="1"/>
</dbReference>
<evidence type="ECO:0000256" key="3">
    <source>
        <dbReference type="ARBA" id="ARBA00022801"/>
    </source>
</evidence>
<dbReference type="PANTHER" id="PTHR43046">
    <property type="entry name" value="GDP-MANNOSE MANNOSYL HYDROLASE"/>
    <property type="match status" value="1"/>
</dbReference>
<dbReference type="PANTHER" id="PTHR43046:SF12">
    <property type="entry name" value="GDP-MANNOSE MANNOSYL HYDROLASE"/>
    <property type="match status" value="1"/>
</dbReference>
<evidence type="ECO:0000313" key="9">
    <source>
        <dbReference type="Proteomes" id="UP000221394"/>
    </source>
</evidence>
<dbReference type="RefSeq" id="WP_245854561.1">
    <property type="nucleotide sequence ID" value="NZ_PDJH01000001.1"/>
</dbReference>
<keyword evidence="9" id="KW-1185">Reference proteome</keyword>
<dbReference type="Proteomes" id="UP000221394">
    <property type="component" value="Unassembled WGS sequence"/>
</dbReference>
<feature type="region of interest" description="Disordered" evidence="6">
    <location>
        <begin position="1"/>
        <end position="27"/>
    </location>
</feature>
<dbReference type="InterPro" id="IPR000086">
    <property type="entry name" value="NUDIX_hydrolase_dom"/>
</dbReference>
<dbReference type="CDD" id="cd04685">
    <property type="entry name" value="NUDIX_Hydrolase"/>
    <property type="match status" value="1"/>
</dbReference>
<dbReference type="EMBL" id="PDJH01000001">
    <property type="protein sequence ID" value="PFG35679.1"/>
    <property type="molecule type" value="Genomic_DNA"/>
</dbReference>
<proteinExistence type="inferred from homology"/>
<evidence type="ECO:0000256" key="2">
    <source>
        <dbReference type="ARBA" id="ARBA00005582"/>
    </source>
</evidence>
<reference evidence="8 9" key="1">
    <citation type="submission" date="2017-10" db="EMBL/GenBank/DDBJ databases">
        <title>Sequencing the genomes of 1000 actinobacteria strains.</title>
        <authorList>
            <person name="Klenk H.-P."/>
        </authorList>
    </citation>
    <scope>NUCLEOTIDE SEQUENCE [LARGE SCALE GENOMIC DNA]</scope>
    <source>
        <strain evidence="8 9">DSM 21574</strain>
    </source>
</reference>
<protein>
    <submittedName>
        <fullName evidence="8">ADP-ribose pyrophosphatase YjhB (NUDIX family)</fullName>
    </submittedName>
</protein>
<organism evidence="8 9">
    <name type="scientific">Flavimobilis soli</name>
    <dbReference type="NCBI Taxonomy" id="442709"/>
    <lineage>
        <taxon>Bacteria</taxon>
        <taxon>Bacillati</taxon>
        <taxon>Actinomycetota</taxon>
        <taxon>Actinomycetes</taxon>
        <taxon>Micrococcales</taxon>
        <taxon>Jonesiaceae</taxon>
        <taxon>Flavimobilis</taxon>
    </lineage>
</organism>
<gene>
    <name evidence="8" type="ORF">ATL41_0374</name>
</gene>
<evidence type="ECO:0000313" key="8">
    <source>
        <dbReference type="EMBL" id="PFG35679.1"/>
    </source>
</evidence>
<keyword evidence="4" id="KW-0460">Magnesium</keyword>
<name>A0A2A9EBT8_9MICO</name>
<sequence>MTSEPDATVANVDNDGGRGGTTSLGADWTVGPDGVRFRRAARVLVIDDEGRALLVRGHDLDQPERSWWFTVGGGIDAGESPREAAARELWEETGMRVAPGDLVGPVVERDALFHFLRESCRQQEVFFLVRVPGHGVDPSDAGWTDTERELLDELRWLTTAELRAQDVEVFPESLADLVDELAAGWDGVVRSLGIQSEG</sequence>
<dbReference type="InterPro" id="IPR020084">
    <property type="entry name" value="NUDIX_hydrolase_CS"/>
</dbReference>
<dbReference type="InterPro" id="IPR015797">
    <property type="entry name" value="NUDIX_hydrolase-like_dom_sf"/>
</dbReference>
<evidence type="ECO:0000259" key="7">
    <source>
        <dbReference type="PROSITE" id="PS51462"/>
    </source>
</evidence>
<dbReference type="Gene3D" id="3.90.79.10">
    <property type="entry name" value="Nucleoside Triphosphate Pyrophosphohydrolase"/>
    <property type="match status" value="1"/>
</dbReference>
<dbReference type="PROSITE" id="PS51462">
    <property type="entry name" value="NUDIX"/>
    <property type="match status" value="1"/>
</dbReference>